<dbReference type="CDD" id="cd01166">
    <property type="entry name" value="KdgK"/>
    <property type="match status" value="1"/>
</dbReference>
<dbReference type="KEGG" id="fpf:DCC35_00200"/>
<dbReference type="Gene3D" id="3.40.1190.20">
    <property type="match status" value="1"/>
</dbReference>
<keyword evidence="3" id="KW-0418">Kinase</keyword>
<feature type="domain" description="Carbohydrate kinase PfkB" evidence="4">
    <location>
        <begin position="1"/>
        <end position="316"/>
    </location>
</feature>
<dbReference type="AlphaFoldDB" id="A0A4D7JIT3"/>
<dbReference type="Proteomes" id="UP000298616">
    <property type="component" value="Chromosome"/>
</dbReference>
<proteinExistence type="inferred from homology"/>
<evidence type="ECO:0000259" key="4">
    <source>
        <dbReference type="Pfam" id="PF00294"/>
    </source>
</evidence>
<dbReference type="RefSeq" id="WP_137088878.1">
    <property type="nucleotide sequence ID" value="NZ_CP028923.1"/>
</dbReference>
<dbReference type="Pfam" id="PF00294">
    <property type="entry name" value="PfkB"/>
    <property type="match status" value="1"/>
</dbReference>
<evidence type="ECO:0000256" key="3">
    <source>
        <dbReference type="ARBA" id="ARBA00022777"/>
    </source>
</evidence>
<evidence type="ECO:0000313" key="6">
    <source>
        <dbReference type="Proteomes" id="UP000298616"/>
    </source>
</evidence>
<evidence type="ECO:0000256" key="1">
    <source>
        <dbReference type="ARBA" id="ARBA00010688"/>
    </source>
</evidence>
<keyword evidence="6" id="KW-1185">Reference proteome</keyword>
<dbReference type="PANTHER" id="PTHR43320">
    <property type="entry name" value="SUGAR KINASE"/>
    <property type="match status" value="1"/>
</dbReference>
<dbReference type="InterPro" id="IPR052700">
    <property type="entry name" value="Carb_kinase_PfkB-like"/>
</dbReference>
<name>A0A4D7JIT3_9BACT</name>
<reference evidence="5 6" key="1">
    <citation type="submission" date="2018-04" db="EMBL/GenBank/DDBJ databases">
        <title>Complete genome uncultured novel isolate.</title>
        <authorList>
            <person name="Merlino G."/>
        </authorList>
    </citation>
    <scope>NUCLEOTIDE SEQUENCE [LARGE SCALE GENOMIC DNA]</scope>
    <source>
        <strain evidence="6">R1DC9</strain>
    </source>
</reference>
<sequence length="339" mass="37432">MAQITTFGELLLRLSPPGYQRLSQADKLELNVGGAEANVAVALGQWGHKPILLSCLPDNDLGKMVSQKLTGLKVNIDKVQYNSGRLGLYFLELGVGLRGGRVVYDRNDSVFSLVEPSIWNWNNVLQHSNWFHWSGITPALSKNAFSSLSDALKHASEKNINVSVDLNYRANLWKWGEDPTKICPDLVSKSKILITNEEATKKMLGIDVDYITEEINQDGYDRMAKELFSAYPNLTQIFIPIRRTIDASENMVTLYGNDKSEGYLSKGINVKNIVDRVGAGDAMTAAIIHNLSNNQKLSDTVELGVAASALKHSVPGDFLIADLNELEAIVKGEKSKINR</sequence>
<organism evidence="5 6">
    <name type="scientific">Mangrovivirga cuniculi</name>
    <dbReference type="NCBI Taxonomy" id="2715131"/>
    <lineage>
        <taxon>Bacteria</taxon>
        <taxon>Pseudomonadati</taxon>
        <taxon>Bacteroidota</taxon>
        <taxon>Cytophagia</taxon>
        <taxon>Cytophagales</taxon>
        <taxon>Mangrovivirgaceae</taxon>
        <taxon>Mangrovivirga</taxon>
    </lineage>
</organism>
<dbReference type="PANTHER" id="PTHR43320:SF2">
    <property type="entry name" value="2-DEHYDRO-3-DEOXYGLUCONOKINASE_2-DEHYDRO-3-DEOXYGALACTONOKINASE"/>
    <property type="match status" value="1"/>
</dbReference>
<keyword evidence="2" id="KW-0808">Transferase</keyword>
<gene>
    <name evidence="5" type="ORF">DCC35_00200</name>
</gene>
<comment type="similarity">
    <text evidence="1">Belongs to the carbohydrate kinase PfkB family.</text>
</comment>
<dbReference type="GO" id="GO:0016301">
    <property type="term" value="F:kinase activity"/>
    <property type="evidence" value="ECO:0007669"/>
    <property type="project" value="UniProtKB-KW"/>
</dbReference>
<dbReference type="SUPFAM" id="SSF53613">
    <property type="entry name" value="Ribokinase-like"/>
    <property type="match status" value="1"/>
</dbReference>
<dbReference type="InterPro" id="IPR011611">
    <property type="entry name" value="PfkB_dom"/>
</dbReference>
<dbReference type="InterPro" id="IPR029056">
    <property type="entry name" value="Ribokinase-like"/>
</dbReference>
<protein>
    <recommendedName>
        <fullName evidence="4">Carbohydrate kinase PfkB domain-containing protein</fullName>
    </recommendedName>
</protein>
<dbReference type="EMBL" id="CP028923">
    <property type="protein sequence ID" value="QCK13280.1"/>
    <property type="molecule type" value="Genomic_DNA"/>
</dbReference>
<dbReference type="OrthoDB" id="9813569at2"/>
<evidence type="ECO:0000313" key="5">
    <source>
        <dbReference type="EMBL" id="QCK13280.1"/>
    </source>
</evidence>
<evidence type="ECO:0000256" key="2">
    <source>
        <dbReference type="ARBA" id="ARBA00022679"/>
    </source>
</evidence>
<accession>A0A4D7JIT3</accession>